<name>A0A7Z1N8L4_STAHA</name>
<gene>
    <name evidence="1" type="ORF">CV019_00600</name>
</gene>
<sequence length="23" mass="2711">MAVDVDSIRARLDWFKQAILPHE</sequence>
<feature type="non-terminal residue" evidence="1">
    <location>
        <position position="23"/>
    </location>
</feature>
<accession>A0A7Z1N8L4</accession>
<evidence type="ECO:0000313" key="2">
    <source>
        <dbReference type="Proteomes" id="UP000238153"/>
    </source>
</evidence>
<reference evidence="1 2" key="1">
    <citation type="submission" date="2017-11" db="EMBL/GenBank/DDBJ databases">
        <authorList>
            <person name="Founou R.C."/>
            <person name="Founou L."/>
            <person name="Allam M."/>
            <person name="Ismail A."/>
            <person name="Essack S.Y."/>
        </authorList>
    </citation>
    <scope>NUCLEOTIDE SEQUENCE [LARGE SCALE GENOMIC DNA]</scope>
    <source>
        <strain evidence="1 2">G811N2B1</strain>
    </source>
</reference>
<proteinExistence type="predicted"/>
<dbReference type="Proteomes" id="UP000238153">
    <property type="component" value="Unassembled WGS sequence"/>
</dbReference>
<comment type="caution">
    <text evidence="1">The sequence shown here is derived from an EMBL/GenBank/DDBJ whole genome shotgun (WGS) entry which is preliminary data.</text>
</comment>
<dbReference type="EMBL" id="PGWX01000058">
    <property type="protein sequence ID" value="PPJ79224.1"/>
    <property type="molecule type" value="Genomic_DNA"/>
</dbReference>
<protein>
    <submittedName>
        <fullName evidence="1">RNA polymerase subunit sigma-70</fullName>
    </submittedName>
</protein>
<evidence type="ECO:0000313" key="1">
    <source>
        <dbReference type="EMBL" id="PPJ79224.1"/>
    </source>
</evidence>
<organism evidence="1 2">
    <name type="scientific">Staphylococcus haemolyticus</name>
    <dbReference type="NCBI Taxonomy" id="1283"/>
    <lineage>
        <taxon>Bacteria</taxon>
        <taxon>Bacillati</taxon>
        <taxon>Bacillota</taxon>
        <taxon>Bacilli</taxon>
        <taxon>Bacillales</taxon>
        <taxon>Staphylococcaceae</taxon>
        <taxon>Staphylococcus</taxon>
    </lineage>
</organism>
<dbReference type="AlphaFoldDB" id="A0A7Z1N8L4"/>